<feature type="compositionally biased region" description="Polar residues" evidence="6">
    <location>
        <begin position="305"/>
        <end position="316"/>
    </location>
</feature>
<dbReference type="PANTHER" id="PTHR12930">
    <property type="entry name" value="ZINC FINGER PROTEIN 183"/>
    <property type="match status" value="1"/>
</dbReference>
<reference evidence="7 8" key="2">
    <citation type="journal article" date="2021" name="Genomics">
        <title>High-quality reference genome for Clonorchis sinensis.</title>
        <authorList>
            <person name="Young N.D."/>
            <person name="Stroehlein A.J."/>
            <person name="Kinkar L."/>
            <person name="Wang T."/>
            <person name="Sohn W.M."/>
            <person name="Chang B.C.H."/>
            <person name="Kaur P."/>
            <person name="Weisz D."/>
            <person name="Dudchenko O."/>
            <person name="Aiden E.L."/>
            <person name="Korhonen P.K."/>
            <person name="Gasser R.B."/>
        </authorList>
    </citation>
    <scope>NUCLEOTIDE SEQUENCE [LARGE SCALE GENOMIC DNA]</scope>
    <source>
        <strain evidence="7">Cs-k2</strain>
    </source>
</reference>
<dbReference type="GO" id="GO:0008270">
    <property type="term" value="F:zinc ion binding"/>
    <property type="evidence" value="ECO:0007669"/>
    <property type="project" value="UniProtKB-KW"/>
</dbReference>
<dbReference type="STRING" id="79923.A0A3R7GYG4"/>
<dbReference type="InterPro" id="IPR017907">
    <property type="entry name" value="Znf_RING_CS"/>
</dbReference>
<dbReference type="SMART" id="SM00184">
    <property type="entry name" value="RING"/>
    <property type="match status" value="1"/>
</dbReference>
<dbReference type="SMART" id="SM00356">
    <property type="entry name" value="ZnF_C3H1"/>
    <property type="match status" value="1"/>
</dbReference>
<dbReference type="Pfam" id="PF04181">
    <property type="entry name" value="RPAP2_Rtr1"/>
    <property type="match status" value="1"/>
</dbReference>
<keyword evidence="3 4" id="KW-0862">Zinc</keyword>
<dbReference type="InterPro" id="IPR036869">
    <property type="entry name" value="J_dom_sf"/>
</dbReference>
<dbReference type="PANTHER" id="PTHR12930:SF0">
    <property type="entry name" value="RING FINGER PROTEIN 113B"/>
    <property type="match status" value="1"/>
</dbReference>
<sequence>MNLPPAYHVSSSALHLPNGTHASGCAASELPSETDFGYHLSKWITLKPIVSFSRNALVNRYGQRKESHISREHCATATYELDADHSCDAQAIFERAQKLNKEQGSQRSKVYMGVNNYAQYIEKKDTVLGNASSGFNRKGPMRAPTNLRATVRWDYQPDICKDYKETGFCSFGDSCKFLHDRSDYKHGWQIEQELMEGTYGIEGNDDRYEIGHHSSEEEVQDEDIPLQCLICRKDYKDPVVTTCRHYFCEECALKRYKKTARCYACTADTKGFFKFAKDLLPRLAAIRAKRKKGKDHSSDEEDDQNTSFHQTELSHSNPDHVNLEERKSSESVEIQPEDTSSKVKLPVPSEPKWAEPETLQGFRWMDDLYSIIGCDPGASIEDIKSLVKQARLRLHPDKNGFDPQNPSYQDFLALERAWKILQCPETRKAYDSAYSRHNLLKESAGLPVQADLRLDQLQFESDSSADCSTSLLGVYWTQCRCGGTYALDSVAALCKAKFIPCTDCSLVLFANTTIFKNVAFVLIPLSTDYDSCSTFGRIMTTANEPTDDEIGMEPPPFQASNADKEATRKRKALFLRQVLVIADRFSRNPVSFTMLASAIPWLEREQYDNIAVERNANGNCGYILCPNPLGDQISQIYRINSNTRRVFDLTHRKHFCSDWCYSASCYVRKQIPTEPGWCRPYGGKGAINLTLLPKHARSSPGKLVLDGLRRLHVSVQDEPFDNESDTDQSDSHASSVSDPSESDVISSYSSDSSGVGNPISPLPDKDAQERRLISKKLKTSRQETSWGVRIEVPKHNLVIEHSPLPNSSETSVSQLHTPQPVHHEELASQTVCPDLFTGVRVRLLQWIPRKAFRILTGSKVPLPNDLAIDESVEAVNTTALSNEASSSPPPGVLPLLESVSVDTMRRHLLMEELIPSVNAILSKMHIPSQPTLSLLENAVTHFRLTNKNLHMSRVERGLISLAILRLMAPSHSHLAPLTDTQLASILETITTESCEDFLNNVIHPVYKHFDET</sequence>
<dbReference type="InterPro" id="IPR039971">
    <property type="entry name" value="CWC24-like"/>
</dbReference>
<dbReference type="CDD" id="cd06257">
    <property type="entry name" value="DnaJ"/>
    <property type="match status" value="1"/>
</dbReference>
<dbReference type="InterPro" id="IPR036671">
    <property type="entry name" value="DPH_MB_sf"/>
</dbReference>
<dbReference type="OrthoDB" id="25761at2759"/>
<dbReference type="Proteomes" id="UP000286415">
    <property type="component" value="Unassembled WGS sequence"/>
</dbReference>
<dbReference type="SUPFAM" id="SSF144217">
    <property type="entry name" value="CSL zinc finger"/>
    <property type="match status" value="1"/>
</dbReference>
<dbReference type="InterPro" id="IPR001841">
    <property type="entry name" value="Znf_RING"/>
</dbReference>
<dbReference type="SUPFAM" id="SSF46565">
    <property type="entry name" value="Chaperone J-domain"/>
    <property type="match status" value="1"/>
</dbReference>
<dbReference type="Gene3D" id="4.10.1000.10">
    <property type="entry name" value="Zinc finger, CCCH-type"/>
    <property type="match status" value="1"/>
</dbReference>
<feature type="compositionally biased region" description="Basic and acidic residues" evidence="6">
    <location>
        <begin position="317"/>
        <end position="330"/>
    </location>
</feature>
<dbReference type="Pfam" id="PF13920">
    <property type="entry name" value="zf-C3HC4_3"/>
    <property type="match status" value="1"/>
</dbReference>
<name>A0A3R7GYG4_CLOSI</name>
<dbReference type="Pfam" id="PF00642">
    <property type="entry name" value="zf-CCCH"/>
    <property type="match status" value="1"/>
</dbReference>
<dbReference type="GO" id="GO:0034247">
    <property type="term" value="P:snoRNA splicing"/>
    <property type="evidence" value="ECO:0007669"/>
    <property type="project" value="TreeGrafter"/>
</dbReference>
<dbReference type="PROSITE" id="PS50103">
    <property type="entry name" value="ZF_C3H1"/>
    <property type="match status" value="1"/>
</dbReference>
<reference evidence="7 8" key="1">
    <citation type="journal article" date="2018" name="Biotechnol. Adv.">
        <title>Improved genomic resources and new bioinformatic workflow for the carcinogenic parasite Clonorchis sinensis: Biotechnological implications.</title>
        <authorList>
            <person name="Wang D."/>
            <person name="Korhonen P.K."/>
            <person name="Gasser R.B."/>
            <person name="Young N.D."/>
        </authorList>
    </citation>
    <scope>NUCLEOTIDE SEQUENCE [LARGE SCALE GENOMIC DNA]</scope>
    <source>
        <strain evidence="7">Cs-k2</strain>
    </source>
</reference>
<comment type="similarity">
    <text evidence="5">Belongs to the RPAP2 family.</text>
</comment>
<organism evidence="7 8">
    <name type="scientific">Clonorchis sinensis</name>
    <name type="common">Chinese liver fluke</name>
    <dbReference type="NCBI Taxonomy" id="79923"/>
    <lineage>
        <taxon>Eukaryota</taxon>
        <taxon>Metazoa</taxon>
        <taxon>Spiralia</taxon>
        <taxon>Lophotrochozoa</taxon>
        <taxon>Platyhelminthes</taxon>
        <taxon>Trematoda</taxon>
        <taxon>Digenea</taxon>
        <taxon>Opisthorchiida</taxon>
        <taxon>Opisthorchiata</taxon>
        <taxon>Opisthorchiidae</taxon>
        <taxon>Clonorchis</taxon>
    </lineage>
</organism>
<dbReference type="InterPro" id="IPR007308">
    <property type="entry name" value="Rtr1/RPAP2_dom"/>
</dbReference>
<dbReference type="AlphaFoldDB" id="A0A3R7GYG4"/>
<evidence type="ECO:0000256" key="6">
    <source>
        <dbReference type="SAM" id="MobiDB-lite"/>
    </source>
</evidence>
<proteinExistence type="inferred from homology"/>
<gene>
    <name evidence="7" type="ORF">CSKR_110915</name>
</gene>
<dbReference type="InterPro" id="IPR001623">
    <property type="entry name" value="DnaJ_domain"/>
</dbReference>
<dbReference type="SUPFAM" id="SSF57850">
    <property type="entry name" value="RING/U-box"/>
    <property type="match status" value="1"/>
</dbReference>
<feature type="region of interest" description="Disordered" evidence="6">
    <location>
        <begin position="718"/>
        <end position="767"/>
    </location>
</feature>
<dbReference type="SUPFAM" id="SSF90229">
    <property type="entry name" value="CCCH zinc finger"/>
    <property type="match status" value="1"/>
</dbReference>
<dbReference type="PROSITE" id="PS50076">
    <property type="entry name" value="DNAJ_2"/>
    <property type="match status" value="1"/>
</dbReference>
<feature type="compositionally biased region" description="Low complexity" evidence="6">
    <location>
        <begin position="731"/>
        <end position="755"/>
    </location>
</feature>
<dbReference type="Gene3D" id="1.10.287.110">
    <property type="entry name" value="DnaJ domain"/>
    <property type="match status" value="1"/>
</dbReference>
<evidence type="ECO:0000256" key="5">
    <source>
        <dbReference type="PROSITE-ProRule" id="PRU00812"/>
    </source>
</evidence>
<dbReference type="PROSITE" id="PS00518">
    <property type="entry name" value="ZF_RING_1"/>
    <property type="match status" value="1"/>
</dbReference>
<dbReference type="InterPro" id="IPR013083">
    <property type="entry name" value="Znf_RING/FYVE/PHD"/>
</dbReference>
<dbReference type="PROSITE" id="PS51479">
    <property type="entry name" value="ZF_RTR1"/>
    <property type="match status" value="1"/>
</dbReference>
<dbReference type="PROSITE" id="PS50089">
    <property type="entry name" value="ZF_RING_2"/>
    <property type="match status" value="1"/>
</dbReference>
<keyword evidence="2 4" id="KW-0863">Zinc-finger</keyword>
<dbReference type="InParanoid" id="A0A3R7GYG4"/>
<dbReference type="InterPro" id="IPR038534">
    <property type="entry name" value="Rtr1/RPAP2_sf"/>
</dbReference>
<dbReference type="Gene3D" id="3.30.40.10">
    <property type="entry name" value="Zinc/RING finger domain, C3HC4 (zinc finger)"/>
    <property type="match status" value="1"/>
</dbReference>
<accession>A0A3R7GYG4</accession>
<evidence type="ECO:0000313" key="7">
    <source>
        <dbReference type="EMBL" id="KAG5449677.1"/>
    </source>
</evidence>
<feature type="region of interest" description="Disordered" evidence="6">
    <location>
        <begin position="290"/>
        <end position="352"/>
    </location>
</feature>
<evidence type="ECO:0000256" key="1">
    <source>
        <dbReference type="ARBA" id="ARBA00022723"/>
    </source>
</evidence>
<dbReference type="EMBL" id="NIRI02000042">
    <property type="protein sequence ID" value="KAG5449677.1"/>
    <property type="molecule type" value="Genomic_DNA"/>
</dbReference>
<dbReference type="GO" id="GO:0005684">
    <property type="term" value="C:U2-type spliceosomal complex"/>
    <property type="evidence" value="ECO:0007669"/>
    <property type="project" value="TreeGrafter"/>
</dbReference>
<keyword evidence="8" id="KW-1185">Reference proteome</keyword>
<evidence type="ECO:0000256" key="3">
    <source>
        <dbReference type="ARBA" id="ARBA00022833"/>
    </source>
</evidence>
<dbReference type="InterPro" id="IPR000571">
    <property type="entry name" value="Znf_CCCH"/>
</dbReference>
<keyword evidence="1 4" id="KW-0479">Metal-binding</keyword>
<dbReference type="Gene3D" id="3.10.660.10">
    <property type="entry name" value="DPH Zinc finger"/>
    <property type="match status" value="1"/>
</dbReference>
<evidence type="ECO:0000256" key="4">
    <source>
        <dbReference type="PROSITE-ProRule" id="PRU00723"/>
    </source>
</evidence>
<dbReference type="Gene3D" id="1.25.40.820">
    <property type="match status" value="1"/>
</dbReference>
<dbReference type="CDD" id="cd16539">
    <property type="entry name" value="RING-HC_RNF113A_B"/>
    <property type="match status" value="1"/>
</dbReference>
<comment type="caution">
    <text evidence="7">The sequence shown here is derived from an EMBL/GenBank/DDBJ whole genome shotgun (WGS) entry which is preliminary data.</text>
</comment>
<feature type="zinc finger region" description="C3H1-type" evidence="4">
    <location>
        <begin position="154"/>
        <end position="182"/>
    </location>
</feature>
<evidence type="ECO:0000313" key="8">
    <source>
        <dbReference type="Proteomes" id="UP000286415"/>
    </source>
</evidence>
<protein>
    <submittedName>
        <fullName evidence="7">E3 ubiquitin-protein ligase rnf113a</fullName>
    </submittedName>
</protein>
<dbReference type="Pfam" id="PF00226">
    <property type="entry name" value="DnaJ"/>
    <property type="match status" value="1"/>
</dbReference>
<dbReference type="SMART" id="SM00271">
    <property type="entry name" value="DnaJ"/>
    <property type="match status" value="1"/>
</dbReference>
<evidence type="ECO:0000256" key="2">
    <source>
        <dbReference type="ARBA" id="ARBA00022771"/>
    </source>
</evidence>
<dbReference type="InterPro" id="IPR036855">
    <property type="entry name" value="Znf_CCCH_sf"/>
</dbReference>
<feature type="compositionally biased region" description="Acidic residues" evidence="6">
    <location>
        <begin position="718"/>
        <end position="728"/>
    </location>
</feature>